<feature type="region of interest" description="Disordered" evidence="3">
    <location>
        <begin position="1"/>
        <end position="28"/>
    </location>
</feature>
<keyword evidence="1" id="KW-0479">Metal-binding</keyword>
<dbReference type="AlphaFoldDB" id="A0AB34HSW5"/>
<feature type="region of interest" description="Disordered" evidence="3">
    <location>
        <begin position="74"/>
        <end position="109"/>
    </location>
</feature>
<dbReference type="Proteomes" id="UP001159641">
    <property type="component" value="Unassembled WGS sequence"/>
</dbReference>
<proteinExistence type="predicted"/>
<evidence type="ECO:0000313" key="6">
    <source>
        <dbReference type="Proteomes" id="UP001159641"/>
    </source>
</evidence>
<comment type="caution">
    <text evidence="5">The sequence shown here is derived from an EMBL/GenBank/DDBJ whole genome shotgun (WGS) entry which is preliminary data.</text>
</comment>
<dbReference type="SUPFAM" id="SSF57845">
    <property type="entry name" value="B-box zinc-binding domain"/>
    <property type="match status" value="1"/>
</dbReference>
<sequence length="109" mass="11378">MAGAAAPSGTPGGLGPAEPEDARGWRSPEHGDRVAELFGRRCRRCVCALCRVLGSHRGHPVGLALEEAARVQVGTRGREPGSNGRGGAYWVPLTVPGWDQDPQGGPETI</sequence>
<dbReference type="GO" id="GO:0008270">
    <property type="term" value="F:zinc ion binding"/>
    <property type="evidence" value="ECO:0007669"/>
    <property type="project" value="UniProtKB-KW"/>
</dbReference>
<evidence type="ECO:0000256" key="3">
    <source>
        <dbReference type="SAM" id="MobiDB-lite"/>
    </source>
</evidence>
<dbReference type="Pfam" id="PF00643">
    <property type="entry name" value="zf-B_box"/>
    <property type="match status" value="1"/>
</dbReference>
<organism evidence="5 6">
    <name type="scientific">Eschrichtius robustus</name>
    <name type="common">California gray whale</name>
    <name type="synonym">Eschrichtius gibbosus</name>
    <dbReference type="NCBI Taxonomy" id="9764"/>
    <lineage>
        <taxon>Eukaryota</taxon>
        <taxon>Metazoa</taxon>
        <taxon>Chordata</taxon>
        <taxon>Craniata</taxon>
        <taxon>Vertebrata</taxon>
        <taxon>Euteleostomi</taxon>
        <taxon>Mammalia</taxon>
        <taxon>Eutheria</taxon>
        <taxon>Laurasiatheria</taxon>
        <taxon>Artiodactyla</taxon>
        <taxon>Whippomorpha</taxon>
        <taxon>Cetacea</taxon>
        <taxon>Mysticeti</taxon>
        <taxon>Eschrichtiidae</taxon>
        <taxon>Eschrichtius</taxon>
    </lineage>
</organism>
<evidence type="ECO:0000256" key="2">
    <source>
        <dbReference type="ARBA" id="ARBA00022833"/>
    </source>
</evidence>
<dbReference type="SMART" id="SM00336">
    <property type="entry name" value="BBOX"/>
    <property type="match status" value="1"/>
</dbReference>
<protein>
    <recommendedName>
        <fullName evidence="4">B box-type domain-containing protein</fullName>
    </recommendedName>
</protein>
<reference evidence="5 6" key="1">
    <citation type="submission" date="2022-11" db="EMBL/GenBank/DDBJ databases">
        <title>Whole genome sequence of Eschrichtius robustus ER-17-0199.</title>
        <authorList>
            <person name="Bruniche-Olsen A."/>
            <person name="Black A.N."/>
            <person name="Fields C.J."/>
            <person name="Walden K."/>
            <person name="Dewoody J.A."/>
        </authorList>
    </citation>
    <scope>NUCLEOTIDE SEQUENCE [LARGE SCALE GENOMIC DNA]</scope>
    <source>
        <strain evidence="5">ER-17-0199</strain>
        <tissue evidence="5">Blubber</tissue>
    </source>
</reference>
<keyword evidence="1" id="KW-0863">Zinc-finger</keyword>
<keyword evidence="2" id="KW-0862">Zinc</keyword>
<dbReference type="Gene3D" id="3.30.160.60">
    <property type="entry name" value="Classic Zinc Finger"/>
    <property type="match status" value="1"/>
</dbReference>
<keyword evidence="6" id="KW-1185">Reference proteome</keyword>
<feature type="domain" description="B box-type" evidence="4">
    <location>
        <begin position="22"/>
        <end position="64"/>
    </location>
</feature>
<name>A0AB34HSW5_ESCRO</name>
<dbReference type="CDD" id="cd19768">
    <property type="entry name" value="Bbox2_TRIM14"/>
    <property type="match status" value="1"/>
</dbReference>
<gene>
    <name evidence="5" type="ORF">J1605_018967</name>
</gene>
<dbReference type="EMBL" id="JAIQCJ010000828">
    <property type="protein sequence ID" value="KAJ8794514.1"/>
    <property type="molecule type" value="Genomic_DNA"/>
</dbReference>
<accession>A0AB34HSW5</accession>
<evidence type="ECO:0000313" key="5">
    <source>
        <dbReference type="EMBL" id="KAJ8794514.1"/>
    </source>
</evidence>
<dbReference type="InterPro" id="IPR000315">
    <property type="entry name" value="Znf_B-box"/>
</dbReference>
<evidence type="ECO:0000259" key="4">
    <source>
        <dbReference type="SMART" id="SM00336"/>
    </source>
</evidence>
<evidence type="ECO:0000256" key="1">
    <source>
        <dbReference type="ARBA" id="ARBA00022771"/>
    </source>
</evidence>